<evidence type="ECO:0000256" key="4">
    <source>
        <dbReference type="ARBA" id="ARBA00022519"/>
    </source>
</evidence>
<dbReference type="InterPro" id="IPR018227">
    <property type="entry name" value="Amino_acid_transport_2"/>
</dbReference>
<sequence>MLSTQQDVTITTVSPSTWRKSDTVWMLGLYGTAIGAGVLFLPINAGIGGLIPLILMGLLAFPMTFYAHRGLARLVLSSTNPAADITQVMSEHFGKKAGRIFTLLYFVSIFPILLVYGVSITNTVESFMLHQLGIIPPPRFILSFCLLMSLIGIVRYGEELIVKTMSILVYPFVSVLMLLALYLIPHWNGAIFNQDLILHSVTSGDMWRTLLLTIPVMVFSFSHTPIISTFAKSKRKEYSDTLAEKKCSQILGYAHMMMVASVMFFVLSCVLTLSPQQLAEAKAQNITILSYLANYLDTPVIEIMAPMIAFIAISKSFLGTYIGAQEGCSRLISEGFEHRGYNIKPSTINTLTVIVMLMTTWLVATLNPSVLGMIEVLCGPIIALILYIIPMYAIQKIPALEKYRGLTSNTFVVIMGIIAISATVYGLL</sequence>
<feature type="transmembrane region" description="Helical" evidence="8">
    <location>
        <begin position="370"/>
        <end position="394"/>
    </location>
</feature>
<feature type="transmembrane region" description="Helical" evidence="8">
    <location>
        <begin position="49"/>
        <end position="67"/>
    </location>
</feature>
<gene>
    <name evidence="9" type="ORF">MRN70_05890</name>
</gene>
<keyword evidence="6 8" id="KW-1133">Transmembrane helix</keyword>
<evidence type="ECO:0000256" key="3">
    <source>
        <dbReference type="ARBA" id="ARBA00022475"/>
    </source>
</evidence>
<feature type="transmembrane region" description="Helical" evidence="8">
    <location>
        <begin position="406"/>
        <end position="427"/>
    </location>
</feature>
<protein>
    <submittedName>
        <fullName evidence="9">HAAAP family serine/threonine permease</fullName>
    </submittedName>
</protein>
<evidence type="ECO:0000256" key="8">
    <source>
        <dbReference type="SAM" id="Phobius"/>
    </source>
</evidence>
<evidence type="ECO:0000313" key="9">
    <source>
        <dbReference type="EMBL" id="XAG22332.1"/>
    </source>
</evidence>
<dbReference type="EMBL" id="CP095338">
    <property type="protein sequence ID" value="XAG22332.1"/>
    <property type="molecule type" value="Genomic_DNA"/>
</dbReference>
<dbReference type="AlphaFoldDB" id="A0AAU6SQU2"/>
<feature type="transmembrane region" description="Helical" evidence="8">
    <location>
        <begin position="140"/>
        <end position="156"/>
    </location>
</feature>
<reference evidence="9" key="1">
    <citation type="submission" date="2022-03" db="EMBL/GenBank/DDBJ databases">
        <title>Sea Food Isolates.</title>
        <authorList>
            <person name="Li c."/>
        </authorList>
    </citation>
    <scope>NUCLEOTIDE SEQUENCE</scope>
    <source>
        <strain evidence="9">19PA01SH03</strain>
    </source>
</reference>
<dbReference type="GO" id="GO:0003333">
    <property type="term" value="P:amino acid transmembrane transport"/>
    <property type="evidence" value="ECO:0007669"/>
    <property type="project" value="InterPro"/>
</dbReference>
<feature type="transmembrane region" description="Helical" evidence="8">
    <location>
        <begin position="303"/>
        <end position="324"/>
    </location>
</feature>
<evidence type="ECO:0000256" key="5">
    <source>
        <dbReference type="ARBA" id="ARBA00022692"/>
    </source>
</evidence>
<feature type="transmembrane region" description="Helical" evidence="8">
    <location>
        <begin position="345"/>
        <end position="364"/>
    </location>
</feature>
<dbReference type="GO" id="GO:0005886">
    <property type="term" value="C:plasma membrane"/>
    <property type="evidence" value="ECO:0007669"/>
    <property type="project" value="UniProtKB-SubCell"/>
</dbReference>
<feature type="transmembrane region" description="Helical" evidence="8">
    <location>
        <begin position="207"/>
        <end position="230"/>
    </location>
</feature>
<feature type="transmembrane region" description="Helical" evidence="8">
    <location>
        <begin position="168"/>
        <end position="187"/>
    </location>
</feature>
<evidence type="ECO:0000256" key="6">
    <source>
        <dbReference type="ARBA" id="ARBA00022989"/>
    </source>
</evidence>
<dbReference type="PANTHER" id="PTHR35334:SF2">
    <property type="entry name" value="SERINE TRANSPORTER SDAC"/>
    <property type="match status" value="1"/>
</dbReference>
<feature type="transmembrane region" description="Helical" evidence="8">
    <location>
        <begin position="250"/>
        <end position="273"/>
    </location>
</feature>
<keyword evidence="4" id="KW-0997">Cell inner membrane</keyword>
<keyword evidence="7 8" id="KW-0472">Membrane</keyword>
<keyword evidence="3" id="KW-1003">Cell membrane</keyword>
<keyword evidence="2" id="KW-0813">Transport</keyword>
<dbReference type="PANTHER" id="PTHR35334">
    <property type="entry name" value="SERINE TRANSPORTER"/>
    <property type="match status" value="1"/>
</dbReference>
<feature type="transmembrane region" description="Helical" evidence="8">
    <location>
        <begin position="100"/>
        <end position="120"/>
    </location>
</feature>
<accession>A0AAU6SQU2</accession>
<name>A0AAU6SQU2_UNCXX</name>
<feature type="transmembrane region" description="Helical" evidence="8">
    <location>
        <begin position="24"/>
        <end position="43"/>
    </location>
</feature>
<comment type="subcellular location">
    <subcellularLocation>
        <location evidence="1">Cell inner membrane</location>
        <topology evidence="1">Multi-pass membrane protein</topology>
    </subcellularLocation>
</comment>
<evidence type="ECO:0000256" key="7">
    <source>
        <dbReference type="ARBA" id="ARBA00023136"/>
    </source>
</evidence>
<keyword evidence="5 8" id="KW-0812">Transmembrane</keyword>
<proteinExistence type="predicted"/>
<evidence type="ECO:0000256" key="2">
    <source>
        <dbReference type="ARBA" id="ARBA00022448"/>
    </source>
</evidence>
<organism evidence="9">
    <name type="scientific">bacterium 19PA01SH03</name>
    <dbReference type="NCBI Taxonomy" id="2920705"/>
    <lineage>
        <taxon>Bacteria</taxon>
    </lineage>
</organism>
<evidence type="ECO:0000256" key="1">
    <source>
        <dbReference type="ARBA" id="ARBA00004429"/>
    </source>
</evidence>